<proteinExistence type="predicted"/>
<feature type="transmembrane region" description="Helical" evidence="1">
    <location>
        <begin position="174"/>
        <end position="190"/>
    </location>
</feature>
<feature type="transmembrane region" description="Helical" evidence="1">
    <location>
        <begin position="202"/>
        <end position="221"/>
    </location>
</feature>
<reference evidence="3 4" key="1">
    <citation type="submission" date="2024-03" db="EMBL/GenBank/DDBJ databases">
        <title>Phenotype and Genome Characterization of a Sulfate-Reducing Bacterium Pseudodesulfovibrio sp. strain 5S69, isolated from Petroleum Reservoir in Tatarstan (Russia).</title>
        <authorList>
            <person name="Bidzhieva S.K."/>
            <person name="Kadnikov V."/>
            <person name="Tourova T.P."/>
            <person name="Samigullina S.R."/>
            <person name="Sokolova D.S."/>
            <person name="Poltaraus A.B."/>
            <person name="Avtukh A.N."/>
            <person name="Tereshina V.M."/>
            <person name="Mardanov A.V."/>
            <person name="Nazina T.N."/>
        </authorList>
    </citation>
    <scope>NUCLEOTIDE SEQUENCE [LARGE SCALE GENOMIC DNA]</scope>
    <source>
        <strain evidence="3 4">5S69</strain>
    </source>
</reference>
<feature type="transmembrane region" description="Helical" evidence="1">
    <location>
        <begin position="150"/>
        <end position="168"/>
    </location>
</feature>
<dbReference type="RefSeq" id="WP_338667659.1">
    <property type="nucleotide sequence ID" value="NZ_CP146609.1"/>
</dbReference>
<dbReference type="NCBIfam" id="TIGR03008">
    <property type="entry name" value="pepcterm_CAAX"/>
    <property type="match status" value="1"/>
</dbReference>
<dbReference type="EMBL" id="CP146609">
    <property type="protein sequence ID" value="WWX21983.1"/>
    <property type="molecule type" value="Genomic_DNA"/>
</dbReference>
<dbReference type="GO" id="GO:0006508">
    <property type="term" value="P:proteolysis"/>
    <property type="evidence" value="ECO:0007669"/>
    <property type="project" value="UniProtKB-KW"/>
</dbReference>
<protein>
    <submittedName>
        <fullName evidence="3">CAAX prenyl protease-related protein</fullName>
    </submittedName>
</protein>
<keyword evidence="1" id="KW-0472">Membrane</keyword>
<dbReference type="GO" id="GO:0008233">
    <property type="term" value="F:peptidase activity"/>
    <property type="evidence" value="ECO:0007669"/>
    <property type="project" value="UniProtKB-KW"/>
</dbReference>
<evidence type="ECO:0000256" key="1">
    <source>
        <dbReference type="SAM" id="Phobius"/>
    </source>
</evidence>
<dbReference type="InterPro" id="IPR014346">
    <property type="entry name" value="Prenyl_protease-related"/>
</dbReference>
<name>A0ABZ2ITP0_9BACT</name>
<feature type="domain" description="CAAX prenyl protease 2/Lysostaphin resistance protein A-like" evidence="2">
    <location>
        <begin position="117"/>
        <end position="208"/>
    </location>
</feature>
<keyword evidence="3" id="KW-0378">Hydrolase</keyword>
<accession>A0ABZ2ITP0</accession>
<keyword evidence="4" id="KW-1185">Reference proteome</keyword>
<sequence>MTPLIDRILPFCLYMAFVAVPEIGSRSGLFEISAHTAAALYPLKIGLVGLSLLWLWKRYDELRWSELARTRDTLLSLGLGAAVFLLWINLDLPFATMGASQGFDPNQFGGLRLPMIAVRLFGAAVIVPVMEELFWRSFLTRYLVDKNFTAVRHGTFTLFTFTATAVLFGLEHHLWLAGILAGAAYNYIYMRTGSVVQCVVSHGLTNLLLGGYVLVTGRWLFW</sequence>
<keyword evidence="1" id="KW-1133">Transmembrane helix</keyword>
<gene>
    <name evidence="3" type="ORF">V8V93_16250</name>
</gene>
<dbReference type="InterPro" id="IPR003675">
    <property type="entry name" value="Rce1/LyrA-like_dom"/>
</dbReference>
<dbReference type="Pfam" id="PF02517">
    <property type="entry name" value="Rce1-like"/>
    <property type="match status" value="1"/>
</dbReference>
<evidence type="ECO:0000313" key="4">
    <source>
        <dbReference type="Proteomes" id="UP001385389"/>
    </source>
</evidence>
<feature type="transmembrane region" description="Helical" evidence="1">
    <location>
        <begin position="32"/>
        <end position="54"/>
    </location>
</feature>
<organism evidence="3 4">
    <name type="scientific">Pseudodesulfovibrio methanolicus</name>
    <dbReference type="NCBI Taxonomy" id="3126690"/>
    <lineage>
        <taxon>Bacteria</taxon>
        <taxon>Pseudomonadati</taxon>
        <taxon>Thermodesulfobacteriota</taxon>
        <taxon>Desulfovibrionia</taxon>
        <taxon>Desulfovibrionales</taxon>
        <taxon>Desulfovibrionaceae</taxon>
    </lineage>
</organism>
<evidence type="ECO:0000313" key="3">
    <source>
        <dbReference type="EMBL" id="WWX21983.1"/>
    </source>
</evidence>
<keyword evidence="3" id="KW-0645">Protease</keyword>
<keyword evidence="1" id="KW-0812">Transmembrane</keyword>
<evidence type="ECO:0000259" key="2">
    <source>
        <dbReference type="Pfam" id="PF02517"/>
    </source>
</evidence>
<feature type="transmembrane region" description="Helical" evidence="1">
    <location>
        <begin position="74"/>
        <end position="90"/>
    </location>
</feature>
<feature type="transmembrane region" description="Helical" evidence="1">
    <location>
        <begin position="110"/>
        <end position="129"/>
    </location>
</feature>
<dbReference type="Proteomes" id="UP001385389">
    <property type="component" value="Chromosome"/>
</dbReference>